<dbReference type="Proteomes" id="UP000008142">
    <property type="component" value="Unassembled WGS sequence"/>
</dbReference>
<dbReference type="HOGENOM" id="CLU_1885186_0_0_1"/>
<name>F0U5Y5_AJEC8</name>
<protein>
    <submittedName>
        <fullName evidence="1">Predicted protein</fullName>
    </submittedName>
</protein>
<gene>
    <name evidence="1" type="ORF">HCEG_01582</name>
</gene>
<sequence length="164" mass="17758">MNPSRRLAFKSHKADQELLTSSAPGRSVPCPDIVAVPNASDDIRQRAALATCPRCVPGTGLLLPFESKRKLLKSALVLLSSPFYDLERVVVLIFRLPAPGVTRRGSTIYLRGTELLARKLPAGIPCGNGILAGPGWADRSQSDSGRSRLLGKTSRPYARPMIIR</sequence>
<evidence type="ECO:0000313" key="2">
    <source>
        <dbReference type="Proteomes" id="UP000008142"/>
    </source>
</evidence>
<proteinExistence type="predicted"/>
<organism evidence="2">
    <name type="scientific">Ajellomyces capsulatus (strain H88)</name>
    <name type="common">Darling's disease fungus</name>
    <name type="synonym">Histoplasma capsulatum</name>
    <dbReference type="NCBI Taxonomy" id="544711"/>
    <lineage>
        <taxon>Eukaryota</taxon>
        <taxon>Fungi</taxon>
        <taxon>Dikarya</taxon>
        <taxon>Ascomycota</taxon>
        <taxon>Pezizomycotina</taxon>
        <taxon>Eurotiomycetes</taxon>
        <taxon>Eurotiomycetidae</taxon>
        <taxon>Onygenales</taxon>
        <taxon>Ajellomycetaceae</taxon>
        <taxon>Histoplasma</taxon>
    </lineage>
</organism>
<evidence type="ECO:0000313" key="1">
    <source>
        <dbReference type="EMBL" id="EGC42220.1"/>
    </source>
</evidence>
<reference evidence="2" key="1">
    <citation type="submission" date="2008-07" db="EMBL/GenBank/DDBJ databases">
        <title>Annotation of Ajellomyces capsulatus strain H88.</title>
        <authorList>
            <person name="Champion M."/>
            <person name="Cuomo C."/>
            <person name="Ma L.-J."/>
            <person name="Henn M.R."/>
            <person name="Sil A."/>
            <person name="Goldman B."/>
            <person name="Young S.K."/>
            <person name="Kodira C.D."/>
            <person name="Zeng Q."/>
            <person name="Koehrsen M."/>
            <person name="Alvarado L."/>
            <person name="Berlin A."/>
            <person name="Borenstein D."/>
            <person name="Chen Z."/>
            <person name="Engels R."/>
            <person name="Freedman E."/>
            <person name="Gellesch M."/>
            <person name="Goldberg J."/>
            <person name="Griggs A."/>
            <person name="Gujja S."/>
            <person name="Heiman D."/>
            <person name="Hepburn T."/>
            <person name="Howarth C."/>
            <person name="Jen D."/>
            <person name="Larson L."/>
            <person name="Lewis B."/>
            <person name="Mehta T."/>
            <person name="Park D."/>
            <person name="Pearson M."/>
            <person name="Roberts A."/>
            <person name="Saif S."/>
            <person name="Shea T."/>
            <person name="Shenoy N."/>
            <person name="Sisk P."/>
            <person name="Stolte C."/>
            <person name="Sykes S."/>
            <person name="Walk T."/>
            <person name="White J."/>
            <person name="Yandava C."/>
            <person name="Klein B."/>
            <person name="McEwen J.G."/>
            <person name="Puccia R."/>
            <person name="Goldman G.H."/>
            <person name="Felipe M.S."/>
            <person name="Nino-Vega G."/>
            <person name="San-Blas G."/>
            <person name="Taylor J."/>
            <person name="Mendoza L."/>
            <person name="Galagan J."/>
            <person name="Nusbaum C."/>
            <person name="Birren B."/>
        </authorList>
    </citation>
    <scope>NUCLEOTIDE SEQUENCE [LARGE SCALE GENOMIC DNA]</scope>
    <source>
        <strain evidence="2">H88</strain>
    </source>
</reference>
<dbReference type="EMBL" id="DS990636">
    <property type="protein sequence ID" value="EGC42220.1"/>
    <property type="molecule type" value="Genomic_DNA"/>
</dbReference>
<dbReference type="AlphaFoldDB" id="F0U5Y5"/>
<accession>F0U5Y5</accession>
<dbReference type="OMA" id="RLAFKSH"/>